<proteinExistence type="predicted"/>
<evidence type="ECO:0000313" key="3">
    <source>
        <dbReference type="Proteomes" id="UP000177263"/>
    </source>
</evidence>
<sequence length="291" mass="32710">MMDGMENEGSMVAASETREASETAPEIKHDLSEVTKGEDYVAKLAEILPTMDDATLTQIVDSAAEDYAKFDPEQFGFKLPNELSVHGRNAQGEEVDLPDTLSSQRALVANVATELFLRRLNEATEIPRHDTAGANRYEFPESKVAQLGQVERMANALYSPVMDRDGIIRDVQARISEKESYYDRETNLRTDDKKILEELLFDKDNLTKDQLKHLGANDYRMNYMLQSLRETLTSPQYALRLDSSLARVQTSGPVNIDRYGGAYGPVSQQNMEKFADLNKNFEATKQEKPAA</sequence>
<name>A0A1F7YMM7_9BACT</name>
<dbReference type="STRING" id="1802500.A2801_03695"/>
<feature type="compositionally biased region" description="Basic and acidic residues" evidence="1">
    <location>
        <begin position="16"/>
        <end position="29"/>
    </location>
</feature>
<feature type="region of interest" description="Disordered" evidence="1">
    <location>
        <begin position="1"/>
        <end position="29"/>
    </location>
</feature>
<gene>
    <name evidence="2" type="ORF">A2801_03695</name>
</gene>
<protein>
    <submittedName>
        <fullName evidence="2">Uncharacterized protein</fullName>
    </submittedName>
</protein>
<comment type="caution">
    <text evidence="2">The sequence shown here is derived from an EMBL/GenBank/DDBJ whole genome shotgun (WGS) entry which is preliminary data.</text>
</comment>
<dbReference type="AlphaFoldDB" id="A0A1F7YMM7"/>
<dbReference type="Proteomes" id="UP000177263">
    <property type="component" value="Unassembled WGS sequence"/>
</dbReference>
<evidence type="ECO:0000256" key="1">
    <source>
        <dbReference type="SAM" id="MobiDB-lite"/>
    </source>
</evidence>
<reference evidence="2 3" key="1">
    <citation type="journal article" date="2016" name="Nat. Commun.">
        <title>Thousands of microbial genomes shed light on interconnected biogeochemical processes in an aquifer system.</title>
        <authorList>
            <person name="Anantharaman K."/>
            <person name="Brown C.T."/>
            <person name="Hug L.A."/>
            <person name="Sharon I."/>
            <person name="Castelle C.J."/>
            <person name="Probst A.J."/>
            <person name="Thomas B.C."/>
            <person name="Singh A."/>
            <person name="Wilkins M.J."/>
            <person name="Karaoz U."/>
            <person name="Brodie E.L."/>
            <person name="Williams K.H."/>
            <person name="Hubbard S.S."/>
            <person name="Banfield J.F."/>
        </authorList>
    </citation>
    <scope>NUCLEOTIDE SEQUENCE [LARGE SCALE GENOMIC DNA]</scope>
</reference>
<evidence type="ECO:0000313" key="2">
    <source>
        <dbReference type="EMBL" id="OGM28523.1"/>
    </source>
</evidence>
<accession>A0A1F7YMM7</accession>
<organism evidence="2 3">
    <name type="scientific">Candidatus Woesebacteria bacterium RIFCSPHIGHO2_01_FULL_41_10</name>
    <dbReference type="NCBI Taxonomy" id="1802500"/>
    <lineage>
        <taxon>Bacteria</taxon>
        <taxon>Candidatus Woeseibacteriota</taxon>
    </lineage>
</organism>
<dbReference type="EMBL" id="MGGM01000028">
    <property type="protein sequence ID" value="OGM28523.1"/>
    <property type="molecule type" value="Genomic_DNA"/>
</dbReference>